<evidence type="ECO:0000256" key="2">
    <source>
        <dbReference type="ARBA" id="ARBA00009399"/>
    </source>
</evidence>
<feature type="transmembrane region" description="Helical" evidence="6">
    <location>
        <begin position="37"/>
        <end position="54"/>
    </location>
</feature>
<keyword evidence="11" id="KW-1185">Reference proteome</keyword>
<organism evidence="9 10">
    <name type="scientific">Pseudomonas gessardii</name>
    <dbReference type="NCBI Taxonomy" id="78544"/>
    <lineage>
        <taxon>Bacteria</taxon>
        <taxon>Pseudomonadati</taxon>
        <taxon>Pseudomonadota</taxon>
        <taxon>Gammaproteobacteria</taxon>
        <taxon>Pseudomonadales</taxon>
        <taxon>Pseudomonadaceae</taxon>
        <taxon>Pseudomonas</taxon>
    </lineage>
</organism>
<dbReference type="GeneID" id="70100087"/>
<dbReference type="Proteomes" id="UP000542111">
    <property type="component" value="Unassembled WGS sequence"/>
</dbReference>
<keyword evidence="4 6" id="KW-1133">Transmembrane helix</keyword>
<sequence>MKPPAYRDTYTPLPCYLTVGILATGTHYITLLLLSQVLPALIATLLGAIAGTAVSYQGNKRWTFTKNHPPDAYQWLRFCITALAYNCANLALMAVLLELWPQHLWPMQVMTTLALTLITYRINQYWSFRHEPVKT</sequence>
<evidence type="ECO:0000313" key="9">
    <source>
        <dbReference type="EMBL" id="NNA95040.1"/>
    </source>
</evidence>
<comment type="subcellular location">
    <subcellularLocation>
        <location evidence="1">Membrane</location>
        <topology evidence="1">Multi-pass membrane protein</topology>
    </subcellularLocation>
</comment>
<name>A0A7Y1QKG7_9PSED</name>
<dbReference type="GO" id="GO:0000271">
    <property type="term" value="P:polysaccharide biosynthetic process"/>
    <property type="evidence" value="ECO:0007669"/>
    <property type="project" value="InterPro"/>
</dbReference>
<evidence type="ECO:0000256" key="6">
    <source>
        <dbReference type="SAM" id="Phobius"/>
    </source>
</evidence>
<reference evidence="9 10" key="2">
    <citation type="journal article" date="2020" name="Front. Microbiol.">
        <title>Genetic Organization of the aprX-lipA2 Operon Affects the Proteolytic Potential of Pseudomonas Species in Milk.</title>
        <authorList>
            <person name="Maier C."/>
            <person name="Huptas C."/>
            <person name="von Neubeck M."/>
            <person name="Scherer S."/>
            <person name="Wenning M."/>
            <person name="Lucking G."/>
        </authorList>
    </citation>
    <scope>NUCLEOTIDE SEQUENCE [LARGE SCALE GENOMIC DNA]</scope>
    <source>
        <strain evidence="9 10">G4779</strain>
    </source>
</reference>
<evidence type="ECO:0000313" key="11">
    <source>
        <dbReference type="Proteomes" id="UP000814003"/>
    </source>
</evidence>
<gene>
    <name evidence="8" type="ORF">GIW56_03425</name>
    <name evidence="9" type="ORF">HBO33_07685</name>
</gene>
<dbReference type="PANTHER" id="PTHR38459">
    <property type="entry name" value="PROPHAGE BACTOPRENOL-LINKED GLUCOSE TRANSLOCASE HOMOLOG"/>
    <property type="match status" value="1"/>
</dbReference>
<dbReference type="EMBL" id="JAAQYP010000009">
    <property type="protein sequence ID" value="NNA95040.1"/>
    <property type="molecule type" value="Genomic_DNA"/>
</dbReference>
<dbReference type="GO" id="GO:0005886">
    <property type="term" value="C:plasma membrane"/>
    <property type="evidence" value="ECO:0007669"/>
    <property type="project" value="TreeGrafter"/>
</dbReference>
<dbReference type="AlphaFoldDB" id="A0A7Y1QKG7"/>
<dbReference type="Pfam" id="PF04138">
    <property type="entry name" value="GtrA_DPMS_TM"/>
    <property type="match status" value="1"/>
</dbReference>
<proteinExistence type="inferred from homology"/>
<evidence type="ECO:0000256" key="1">
    <source>
        <dbReference type="ARBA" id="ARBA00004141"/>
    </source>
</evidence>
<feature type="transmembrane region" description="Helical" evidence="6">
    <location>
        <begin position="75"/>
        <end position="97"/>
    </location>
</feature>
<comment type="similarity">
    <text evidence="2">Belongs to the GtrA family.</text>
</comment>
<comment type="caution">
    <text evidence="9">The sequence shown here is derived from an EMBL/GenBank/DDBJ whole genome shotgun (WGS) entry which is preliminary data.</text>
</comment>
<feature type="transmembrane region" description="Helical" evidence="6">
    <location>
        <begin position="12"/>
        <end position="31"/>
    </location>
</feature>
<evidence type="ECO:0000313" key="8">
    <source>
        <dbReference type="EMBL" id="MCF5105880.1"/>
    </source>
</evidence>
<keyword evidence="5 6" id="KW-0472">Membrane</keyword>
<feature type="domain" description="GtrA/DPMS transmembrane" evidence="7">
    <location>
        <begin position="16"/>
        <end position="128"/>
    </location>
</feature>
<reference evidence="8 11" key="1">
    <citation type="submission" date="2019-11" db="EMBL/GenBank/DDBJ databases">
        <title>Epiphytic Pseudomonas syringae from cherry orchards.</title>
        <authorList>
            <person name="Hulin M.T."/>
        </authorList>
    </citation>
    <scope>NUCLEOTIDE SEQUENCE [LARGE SCALE GENOMIC DNA]</scope>
    <source>
        <strain evidence="8 11">PA-6-5B</strain>
    </source>
</reference>
<evidence type="ECO:0000256" key="3">
    <source>
        <dbReference type="ARBA" id="ARBA00022692"/>
    </source>
</evidence>
<dbReference type="EMBL" id="WKED01000003">
    <property type="protein sequence ID" value="MCF5105880.1"/>
    <property type="molecule type" value="Genomic_DNA"/>
</dbReference>
<accession>A0A7Y1QKG7</accession>
<protein>
    <submittedName>
        <fullName evidence="9">GtrA family protein</fullName>
    </submittedName>
</protein>
<keyword evidence="3 6" id="KW-0812">Transmembrane</keyword>
<dbReference type="Proteomes" id="UP000814003">
    <property type="component" value="Unassembled WGS sequence"/>
</dbReference>
<dbReference type="RefSeq" id="WP_076960880.1">
    <property type="nucleotide sequence ID" value="NZ_CBCRYT010000001.1"/>
</dbReference>
<evidence type="ECO:0000256" key="4">
    <source>
        <dbReference type="ARBA" id="ARBA00022989"/>
    </source>
</evidence>
<dbReference type="InterPro" id="IPR051401">
    <property type="entry name" value="GtrA_CellWall_Glycosyl"/>
</dbReference>
<evidence type="ECO:0000256" key="5">
    <source>
        <dbReference type="ARBA" id="ARBA00023136"/>
    </source>
</evidence>
<evidence type="ECO:0000313" key="10">
    <source>
        <dbReference type="Proteomes" id="UP000542111"/>
    </source>
</evidence>
<evidence type="ECO:0000259" key="7">
    <source>
        <dbReference type="Pfam" id="PF04138"/>
    </source>
</evidence>
<dbReference type="InterPro" id="IPR007267">
    <property type="entry name" value="GtrA_DPMS_TM"/>
</dbReference>
<dbReference type="OrthoDB" id="6906022at2"/>
<dbReference type="PANTHER" id="PTHR38459:SF1">
    <property type="entry name" value="PROPHAGE BACTOPRENOL-LINKED GLUCOSE TRANSLOCASE HOMOLOG"/>
    <property type="match status" value="1"/>
</dbReference>